<sequence>MFFRAVCLQHSPGDAGRSKVGRKYHATTPATCSESGPLINCLAWGFQHCPLQMKNKHSAALRRTNFCTSLEQKFLAIHRLSTLEATLVSRKLCTRHPVRSKQNLRKALDLLKT</sequence>
<dbReference type="EMBL" id="CAMXCT030002485">
    <property type="protein sequence ID" value="CAL4785783.1"/>
    <property type="molecule type" value="Genomic_DNA"/>
</dbReference>
<reference evidence="1" key="1">
    <citation type="submission" date="2022-10" db="EMBL/GenBank/DDBJ databases">
        <authorList>
            <person name="Chen Y."/>
            <person name="Dougan E. K."/>
            <person name="Chan C."/>
            <person name="Rhodes N."/>
            <person name="Thang M."/>
        </authorList>
    </citation>
    <scope>NUCLEOTIDE SEQUENCE</scope>
</reference>
<comment type="caution">
    <text evidence="1">The sequence shown here is derived from an EMBL/GenBank/DDBJ whole genome shotgun (WGS) entry which is preliminary data.</text>
</comment>
<name>A0A9P1CY88_9DINO</name>
<dbReference type="AlphaFoldDB" id="A0A9P1CY88"/>
<dbReference type="EMBL" id="CAMXCT020002485">
    <property type="protein sequence ID" value="CAL1151846.1"/>
    <property type="molecule type" value="Genomic_DNA"/>
</dbReference>
<reference evidence="2" key="2">
    <citation type="submission" date="2024-04" db="EMBL/GenBank/DDBJ databases">
        <authorList>
            <person name="Chen Y."/>
            <person name="Shah S."/>
            <person name="Dougan E. K."/>
            <person name="Thang M."/>
            <person name="Chan C."/>
        </authorList>
    </citation>
    <scope>NUCLEOTIDE SEQUENCE [LARGE SCALE GENOMIC DNA]</scope>
</reference>
<proteinExistence type="predicted"/>
<organism evidence="1">
    <name type="scientific">Cladocopium goreaui</name>
    <dbReference type="NCBI Taxonomy" id="2562237"/>
    <lineage>
        <taxon>Eukaryota</taxon>
        <taxon>Sar</taxon>
        <taxon>Alveolata</taxon>
        <taxon>Dinophyceae</taxon>
        <taxon>Suessiales</taxon>
        <taxon>Symbiodiniaceae</taxon>
        <taxon>Cladocopium</taxon>
    </lineage>
</organism>
<evidence type="ECO:0000313" key="2">
    <source>
        <dbReference type="EMBL" id="CAL1151846.1"/>
    </source>
</evidence>
<evidence type="ECO:0000313" key="1">
    <source>
        <dbReference type="EMBL" id="CAI3998471.1"/>
    </source>
</evidence>
<protein>
    <submittedName>
        <fullName evidence="1">Uncharacterized protein</fullName>
    </submittedName>
</protein>
<evidence type="ECO:0000313" key="3">
    <source>
        <dbReference type="Proteomes" id="UP001152797"/>
    </source>
</evidence>
<dbReference type="EMBL" id="CAMXCT010002485">
    <property type="protein sequence ID" value="CAI3998471.1"/>
    <property type="molecule type" value="Genomic_DNA"/>
</dbReference>
<accession>A0A9P1CY88</accession>
<dbReference type="Proteomes" id="UP001152797">
    <property type="component" value="Unassembled WGS sequence"/>
</dbReference>
<gene>
    <name evidence="1" type="ORF">C1SCF055_LOCUS24766</name>
</gene>
<keyword evidence="3" id="KW-1185">Reference proteome</keyword>